<name>A0A233VWW4_FINMA</name>
<dbReference type="PROSITE" id="PS51918">
    <property type="entry name" value="RADICAL_SAM"/>
    <property type="match status" value="1"/>
</dbReference>
<dbReference type="SFLD" id="SFLDG01386">
    <property type="entry name" value="main_SPASM_domain-containing"/>
    <property type="match status" value="1"/>
</dbReference>
<gene>
    <name evidence="6" type="ORF">B9N56_08030</name>
</gene>
<proteinExistence type="predicted"/>
<organism evidence="6 7">
    <name type="scientific">Finegoldia magna</name>
    <name type="common">Peptostreptococcus magnus</name>
    <dbReference type="NCBI Taxonomy" id="1260"/>
    <lineage>
        <taxon>Bacteria</taxon>
        <taxon>Bacillati</taxon>
        <taxon>Bacillota</taxon>
        <taxon>Tissierellia</taxon>
        <taxon>Tissierellales</taxon>
        <taxon>Peptoniphilaceae</taxon>
        <taxon>Finegoldia</taxon>
    </lineage>
</organism>
<keyword evidence="4" id="KW-0411">Iron-sulfur</keyword>
<dbReference type="GO" id="GO:0046872">
    <property type="term" value="F:metal ion binding"/>
    <property type="evidence" value="ECO:0007669"/>
    <property type="project" value="UniProtKB-KW"/>
</dbReference>
<dbReference type="InterPro" id="IPR023867">
    <property type="entry name" value="Sulphatase_maturase_rSAM"/>
</dbReference>
<evidence type="ECO:0000256" key="4">
    <source>
        <dbReference type="ARBA" id="ARBA00023014"/>
    </source>
</evidence>
<dbReference type="CDD" id="cd01335">
    <property type="entry name" value="Radical_SAM"/>
    <property type="match status" value="1"/>
</dbReference>
<dbReference type="Gene3D" id="3.20.20.70">
    <property type="entry name" value="Aldolase class I"/>
    <property type="match status" value="1"/>
</dbReference>
<dbReference type="SUPFAM" id="SSF102114">
    <property type="entry name" value="Radical SAM enzymes"/>
    <property type="match status" value="1"/>
</dbReference>
<dbReference type="InterPro" id="IPR007197">
    <property type="entry name" value="rSAM"/>
</dbReference>
<dbReference type="SFLD" id="SFLDS00029">
    <property type="entry name" value="Radical_SAM"/>
    <property type="match status" value="1"/>
</dbReference>
<feature type="domain" description="Radical SAM core" evidence="5">
    <location>
        <begin position="63"/>
        <end position="289"/>
    </location>
</feature>
<dbReference type="AlphaFoldDB" id="A0A233VWW4"/>
<dbReference type="SFLD" id="SFLDG01067">
    <property type="entry name" value="SPASM/twitch_domain_containing"/>
    <property type="match status" value="1"/>
</dbReference>
<keyword evidence="3" id="KW-0408">Iron</keyword>
<dbReference type="PANTHER" id="PTHR43273">
    <property type="entry name" value="ANAEROBIC SULFATASE-MATURATING ENZYME HOMOLOG ASLB-RELATED"/>
    <property type="match status" value="1"/>
</dbReference>
<evidence type="ECO:0000313" key="7">
    <source>
        <dbReference type="Proteomes" id="UP000215361"/>
    </source>
</evidence>
<dbReference type="RefSeq" id="WP_094202988.1">
    <property type="nucleotide sequence ID" value="NZ_NDYI01000023.1"/>
</dbReference>
<evidence type="ECO:0000313" key="6">
    <source>
        <dbReference type="EMBL" id="OXZ36882.1"/>
    </source>
</evidence>
<comment type="caution">
    <text evidence="6">The sequence shown here is derived from an EMBL/GenBank/DDBJ whole genome shotgun (WGS) entry which is preliminary data.</text>
</comment>
<evidence type="ECO:0000259" key="5">
    <source>
        <dbReference type="PROSITE" id="PS51918"/>
    </source>
</evidence>
<dbReference type="Pfam" id="PF04055">
    <property type="entry name" value="Radical_SAM"/>
    <property type="match status" value="1"/>
</dbReference>
<accession>A0A233VWW4</accession>
<dbReference type="SFLD" id="SFLDG01384">
    <property type="entry name" value="thioether_bond_formation_requi"/>
    <property type="match status" value="1"/>
</dbReference>
<dbReference type="EMBL" id="NDYI01000023">
    <property type="protein sequence ID" value="OXZ36882.1"/>
    <property type="molecule type" value="Genomic_DNA"/>
</dbReference>
<dbReference type="InterPro" id="IPR013785">
    <property type="entry name" value="Aldolase_TIM"/>
</dbReference>
<keyword evidence="2" id="KW-0479">Metal-binding</keyword>
<dbReference type="Proteomes" id="UP000215361">
    <property type="component" value="Unassembled WGS sequence"/>
</dbReference>
<sequence length="420" mass="48955">MYFKELEIYQSNHTKNLVFSCKDLNFYILNDEYVCELDNYKNSDNINSSIIEKLKSIKSKDEESKIDSLKLIMANSCNMNCKYCYAEGGNYGRKNGLMKKEVAYKVVEFVNRNGIKNVCFFGGEPLLAFESIKFICSHLKDNVNYLIQTNGTILNDEIIELLKKYKFSVTVSIDGNKEINDKNRIFVNGKGTYDVIAENIDKMLDNGINISVLEGTITKNTNRIESFSNIEKFLKNRFKGPLVQLEKDINYNDIYDDREKEYYGSLEEIVKKFDKRIINNLGDYKDPIDHIISQKYQSYFCGAGSEQFTVDINGDVYICPMFMNKHNSNKTNFNICRDQFVDLTEYTKKYKKSNIKKCEKCVAKFNCSRCIAVDNEVIENRCIERRINTEKSIEYLMDLILNDQYNNFVKTYSKLSGRFI</sequence>
<reference evidence="7" key="1">
    <citation type="submission" date="2017-04" db="EMBL/GenBank/DDBJ databases">
        <title>Finegoldia magna isolated from orthopedic joint implant-associated infections.</title>
        <authorList>
            <person name="Bjorklund S."/>
            <person name="Bruggemann H."/>
            <person name="Jensen A."/>
            <person name="Hellmark B."/>
            <person name="Soderquist B."/>
        </authorList>
    </citation>
    <scope>NUCLEOTIDE SEQUENCE [LARGE SCALE GENOMIC DNA]</scope>
    <source>
        <strain evidence="7">08T492</strain>
    </source>
</reference>
<evidence type="ECO:0000256" key="3">
    <source>
        <dbReference type="ARBA" id="ARBA00023004"/>
    </source>
</evidence>
<dbReference type="GO" id="GO:0051536">
    <property type="term" value="F:iron-sulfur cluster binding"/>
    <property type="evidence" value="ECO:0007669"/>
    <property type="project" value="UniProtKB-KW"/>
</dbReference>
<dbReference type="PANTHER" id="PTHR43273:SF8">
    <property type="entry name" value="RADICAL SAM DOMAIN PROTEIN"/>
    <property type="match status" value="1"/>
</dbReference>
<dbReference type="InterPro" id="IPR058240">
    <property type="entry name" value="rSAM_sf"/>
</dbReference>
<evidence type="ECO:0000256" key="1">
    <source>
        <dbReference type="ARBA" id="ARBA00022691"/>
    </source>
</evidence>
<protein>
    <recommendedName>
        <fullName evidence="5">Radical SAM core domain-containing protein</fullName>
    </recommendedName>
</protein>
<evidence type="ECO:0000256" key="2">
    <source>
        <dbReference type="ARBA" id="ARBA00022723"/>
    </source>
</evidence>
<dbReference type="GO" id="GO:0016491">
    <property type="term" value="F:oxidoreductase activity"/>
    <property type="evidence" value="ECO:0007669"/>
    <property type="project" value="InterPro"/>
</dbReference>
<keyword evidence="1" id="KW-0949">S-adenosyl-L-methionine</keyword>